<name>A0ACD3AYR1_9AGAR</name>
<accession>A0ACD3AYR1</accession>
<organism evidence="1 2">
    <name type="scientific">Pluteus cervinus</name>
    <dbReference type="NCBI Taxonomy" id="181527"/>
    <lineage>
        <taxon>Eukaryota</taxon>
        <taxon>Fungi</taxon>
        <taxon>Dikarya</taxon>
        <taxon>Basidiomycota</taxon>
        <taxon>Agaricomycotina</taxon>
        <taxon>Agaricomycetes</taxon>
        <taxon>Agaricomycetidae</taxon>
        <taxon>Agaricales</taxon>
        <taxon>Pluteineae</taxon>
        <taxon>Pluteaceae</taxon>
        <taxon>Pluteus</taxon>
    </lineage>
</organism>
<gene>
    <name evidence="1" type="ORF">BDN72DRAFT_896157</name>
</gene>
<dbReference type="Proteomes" id="UP000308600">
    <property type="component" value="Unassembled WGS sequence"/>
</dbReference>
<keyword evidence="2" id="KW-1185">Reference proteome</keyword>
<reference evidence="1 2" key="1">
    <citation type="journal article" date="2019" name="Nat. Ecol. Evol.">
        <title>Megaphylogeny resolves global patterns of mushroom evolution.</title>
        <authorList>
            <person name="Varga T."/>
            <person name="Krizsan K."/>
            <person name="Foldi C."/>
            <person name="Dima B."/>
            <person name="Sanchez-Garcia M."/>
            <person name="Sanchez-Ramirez S."/>
            <person name="Szollosi G.J."/>
            <person name="Szarkandi J.G."/>
            <person name="Papp V."/>
            <person name="Albert L."/>
            <person name="Andreopoulos W."/>
            <person name="Angelini C."/>
            <person name="Antonin V."/>
            <person name="Barry K.W."/>
            <person name="Bougher N.L."/>
            <person name="Buchanan P."/>
            <person name="Buyck B."/>
            <person name="Bense V."/>
            <person name="Catcheside P."/>
            <person name="Chovatia M."/>
            <person name="Cooper J."/>
            <person name="Damon W."/>
            <person name="Desjardin D."/>
            <person name="Finy P."/>
            <person name="Geml J."/>
            <person name="Haridas S."/>
            <person name="Hughes K."/>
            <person name="Justo A."/>
            <person name="Karasinski D."/>
            <person name="Kautmanova I."/>
            <person name="Kiss B."/>
            <person name="Kocsube S."/>
            <person name="Kotiranta H."/>
            <person name="LaButti K.M."/>
            <person name="Lechner B.E."/>
            <person name="Liimatainen K."/>
            <person name="Lipzen A."/>
            <person name="Lukacs Z."/>
            <person name="Mihaltcheva S."/>
            <person name="Morgado L.N."/>
            <person name="Niskanen T."/>
            <person name="Noordeloos M.E."/>
            <person name="Ohm R.A."/>
            <person name="Ortiz-Santana B."/>
            <person name="Ovrebo C."/>
            <person name="Racz N."/>
            <person name="Riley R."/>
            <person name="Savchenko A."/>
            <person name="Shiryaev A."/>
            <person name="Soop K."/>
            <person name="Spirin V."/>
            <person name="Szebenyi C."/>
            <person name="Tomsovsky M."/>
            <person name="Tulloss R.E."/>
            <person name="Uehling J."/>
            <person name="Grigoriev I.V."/>
            <person name="Vagvolgyi C."/>
            <person name="Papp T."/>
            <person name="Martin F.M."/>
            <person name="Miettinen O."/>
            <person name="Hibbett D.S."/>
            <person name="Nagy L.G."/>
        </authorList>
    </citation>
    <scope>NUCLEOTIDE SEQUENCE [LARGE SCALE GENOMIC DNA]</scope>
    <source>
        <strain evidence="1 2">NL-1719</strain>
    </source>
</reference>
<protein>
    <submittedName>
        <fullName evidence="1">Uncharacterized protein</fullName>
    </submittedName>
</protein>
<sequence>MEEENELLDWGHEEDDDPVVDDGPVVDDDPLVLDDNDDSLETGYYAKTEPPVVSTHPSAQVPRATVESRAEGSPRGPASSESPRRGASNLGDHNVSPSLRQPRLTHALPPKPIAASLPYLPPSHPSIVEATAMASSAGRESKNGKQNGSSTTLPTTGSGKPLSNKESELPPDWEVRYPRGGGREGYFYNTRTHVSTWTRPVEVSREEVWTNGDRARRNSVSARDKPLRSPTPDRLQSQRPARPQEHTPKNSQLSDLSFEDRHYRPGAGDHLNPSPDDRRNDRIYEPERRPRSVTPPPMLSGHRDRIFERGRSPSLEPEPLHQAPRGREQRPRNSQRQSRGARTNTDKIPPRELEPFSSTEPPRRAYRAHSPRHPANGSIDTGYDLSVPQFNPPPSEGRERVDRYRLSDDQARPDLGRERAGHITETREREPSSQTQDIVSSRYRSPPRRPSDANSHTSPTEQKLEEDLPTPTVLSNPGLASARPRERASRFAKKPAGSLAPPPIPESIKRAIQEQEEANHVPDEFLQDPKGEEDRQQDAHEQKEAATTSPKVQIITLPSKPLPDHLPPRPTFDQEPSEHHRSASTDGTGQPPSRRNRTPLPPQSATFRERKGGRSKPLPPHVDGPPPKRQGGSPSIPRERDSYRQSSGTHPERDHEHTPLRVDDAGRSSTAEPLPRVHERDVRDMDLKRERERDHGESWGPSTSSSIPPLDIPTEMDRDEHTSPASRAPSTRSGDLGSSYRPAPLERDLSTSGDGPTSNSKGGRGAERRRPLSPTRSSSTYDSAPTTGRQREQTPPLAIARLWGANLNSNPDGQVRYPENPQPASHPPPERARREPRRQGERQIKVTGTNSIPIGRNRLSSGGGARTASPPLLATPSSSHYPPEPLRGSTTDSENARYPPMHDPPYAHNPGRGKGSRPQRPELDTYIPYSRNRAGPPSPQPRSSTPYLSDDSLRVIDRVPDFEPHSRDVPLSATGRSWGRRDGTPPRDLPPHSAYLSQSARPITPPRPNTPPPANRWTDSYRPDHSRPPPFYPDDSRHPRGRSQDDGRRMPNDHEPLGRRAQEHVHPNDVYVARYDDYPRGNRDLPPVESYQDDPRYDDQRPNRYLDRRRQQDDVDPDRRGCWPPNEDSHSHPPPHLHSHSYDGRTGLPERPETDMRDYNPRASKPIKLRRQPPPRQDEPIRLDDRLQDDLPPPQVNHYPRERERRPDRSEGLPPPPPSLPDPPNRRLSPKRSSASLLARLSLQQNGDSFVSMDESSHLLQSQSLKDRVQVPSKRDRDRDGGDGRGGEPFGMDVDDLEGPDPALKRRKRIGRAKRRRNGPA</sequence>
<proteinExistence type="predicted"/>
<evidence type="ECO:0000313" key="1">
    <source>
        <dbReference type="EMBL" id="TFK70824.1"/>
    </source>
</evidence>
<evidence type="ECO:0000313" key="2">
    <source>
        <dbReference type="Proteomes" id="UP000308600"/>
    </source>
</evidence>
<dbReference type="EMBL" id="ML208307">
    <property type="protein sequence ID" value="TFK70824.1"/>
    <property type="molecule type" value="Genomic_DNA"/>
</dbReference>